<dbReference type="EMBL" id="QFFZ01000008">
    <property type="protein sequence ID" value="TEB12229.1"/>
    <property type="molecule type" value="Genomic_DNA"/>
</dbReference>
<proteinExistence type="predicted"/>
<comment type="caution">
    <text evidence="2">The sequence shown here is derived from an EMBL/GenBank/DDBJ whole genome shotgun (WGS) entry which is preliminary data.</text>
</comment>
<dbReference type="InterPro" id="IPR029044">
    <property type="entry name" value="Nucleotide-diphossugar_trans"/>
</dbReference>
<reference evidence="2 3" key="1">
    <citation type="journal article" date="2018" name="Environ. Microbiol.">
        <title>Novel energy conservation strategies and behaviour of Pelotomaculum schinkii driving syntrophic propionate catabolism.</title>
        <authorList>
            <person name="Hidalgo-Ahumada C.A.P."/>
            <person name="Nobu M.K."/>
            <person name="Narihiro T."/>
            <person name="Tamaki H."/>
            <person name="Liu W.T."/>
            <person name="Kamagata Y."/>
            <person name="Stams A.J.M."/>
            <person name="Imachi H."/>
            <person name="Sousa D.Z."/>
        </authorList>
    </citation>
    <scope>NUCLEOTIDE SEQUENCE [LARGE SCALE GENOMIC DNA]</scope>
    <source>
        <strain evidence="2 3">MGP</strain>
    </source>
</reference>
<evidence type="ECO:0000313" key="2">
    <source>
        <dbReference type="EMBL" id="TEB12229.1"/>
    </source>
</evidence>
<evidence type="ECO:0000313" key="3">
    <source>
        <dbReference type="Proteomes" id="UP000297597"/>
    </source>
</evidence>
<gene>
    <name evidence="2" type="ORF">Pmgp_01120</name>
</gene>
<dbReference type="SUPFAM" id="SSF53448">
    <property type="entry name" value="Nucleotide-diphospho-sugar transferases"/>
    <property type="match status" value="1"/>
</dbReference>
<sequence>MTTVTFYKGFHILVIKEKSFGRKYKMLAAVVPVLNEEKRVKKTLETLLSLPSDLIVPVINGSSDNSGSIIRQIKSPRVLPLEFIEPLGIDIPRAVGAKVALDRGATAVLFVDGDMNGNIAGNLRELVAKLWGNGADMALTDCYPGEYQASLSSLAFEVLNARTKLNKAIGLNGSIGAASPSHGPHAVSRRLLQSVPLRELAIPPVSLGLAVKKNLKIIVGTTIPHKALGSPDKDPVHSELIAQTIIGDCAEALYAFRNEKRRRIFNDVEYNGYHPQRRWDLLEDFCQGKYKNPGS</sequence>
<evidence type="ECO:0000259" key="1">
    <source>
        <dbReference type="Pfam" id="PF00535"/>
    </source>
</evidence>
<accession>A0A4Y7RU21</accession>
<dbReference type="Proteomes" id="UP000297597">
    <property type="component" value="Unassembled WGS sequence"/>
</dbReference>
<dbReference type="InterPro" id="IPR001173">
    <property type="entry name" value="Glyco_trans_2-like"/>
</dbReference>
<protein>
    <recommendedName>
        <fullName evidence="1">Glycosyltransferase 2-like domain-containing protein</fullName>
    </recommendedName>
</protein>
<dbReference type="Gene3D" id="3.90.550.10">
    <property type="entry name" value="Spore Coat Polysaccharide Biosynthesis Protein SpsA, Chain A"/>
    <property type="match status" value="1"/>
</dbReference>
<dbReference type="Pfam" id="PF00535">
    <property type="entry name" value="Glycos_transf_2"/>
    <property type="match status" value="1"/>
</dbReference>
<name>A0A4Y7RU21_9FIRM</name>
<keyword evidence="3" id="KW-1185">Reference proteome</keyword>
<organism evidence="2 3">
    <name type="scientific">Pelotomaculum propionicicum</name>
    <dbReference type="NCBI Taxonomy" id="258475"/>
    <lineage>
        <taxon>Bacteria</taxon>
        <taxon>Bacillati</taxon>
        <taxon>Bacillota</taxon>
        <taxon>Clostridia</taxon>
        <taxon>Eubacteriales</taxon>
        <taxon>Desulfotomaculaceae</taxon>
        <taxon>Pelotomaculum</taxon>
    </lineage>
</organism>
<dbReference type="AlphaFoldDB" id="A0A4Y7RU21"/>
<feature type="domain" description="Glycosyltransferase 2-like" evidence="1">
    <location>
        <begin position="30"/>
        <end position="146"/>
    </location>
</feature>